<accession>A0A9E2KHU5</accession>
<sequence>MSKTVIDLSRYHNALSRKNQIVRLVWTIIWGLLARPFPRSVGSRWKRWLLRLFGAKIASTAIVYSSAKVYYPANLVMDDYSCLASDVDCYNVAPIHIGANSTVSQGTYLCTASHDITNPLNPLITAPIVIEDQAWVGAKAFIGMGVTIGQGAVVGATASVYKNVDPWTVVGGNPAKSLKKRIIKE</sequence>
<comment type="caution">
    <text evidence="6">The sequence shown here is derived from an EMBL/GenBank/DDBJ whole genome shotgun (WGS) entry which is preliminary data.</text>
</comment>
<keyword evidence="3" id="KW-0677">Repeat</keyword>
<keyword evidence="2" id="KW-0808">Transferase</keyword>
<keyword evidence="5" id="KW-0812">Transmembrane</keyword>
<dbReference type="Proteomes" id="UP000824236">
    <property type="component" value="Unassembled WGS sequence"/>
</dbReference>
<keyword evidence="5" id="KW-1133">Transmembrane helix</keyword>
<evidence type="ECO:0000256" key="4">
    <source>
        <dbReference type="ARBA" id="ARBA00023315"/>
    </source>
</evidence>
<name>A0A9E2KHU5_9BACE</name>
<evidence type="ECO:0000256" key="1">
    <source>
        <dbReference type="ARBA" id="ARBA00007274"/>
    </source>
</evidence>
<dbReference type="GO" id="GO:0005829">
    <property type="term" value="C:cytosol"/>
    <property type="evidence" value="ECO:0007669"/>
    <property type="project" value="TreeGrafter"/>
</dbReference>
<evidence type="ECO:0000256" key="2">
    <source>
        <dbReference type="ARBA" id="ARBA00022679"/>
    </source>
</evidence>
<feature type="transmembrane region" description="Helical" evidence="5">
    <location>
        <begin position="49"/>
        <end position="67"/>
    </location>
</feature>
<protein>
    <submittedName>
        <fullName evidence="6">Colanic acid biosynthesis acetyltransferase</fullName>
    </submittedName>
</protein>
<proteinExistence type="inferred from homology"/>
<dbReference type="CDD" id="cd05825">
    <property type="entry name" value="LbH_wcaF_like"/>
    <property type="match status" value="1"/>
</dbReference>
<dbReference type="Gene3D" id="2.160.10.10">
    <property type="entry name" value="Hexapeptide repeat proteins"/>
    <property type="match status" value="1"/>
</dbReference>
<dbReference type="SUPFAM" id="SSF51161">
    <property type="entry name" value="Trimeric LpxA-like enzymes"/>
    <property type="match status" value="1"/>
</dbReference>
<organism evidence="6 7">
    <name type="scientific">Candidatus Bacteroides intestinipullorum</name>
    <dbReference type="NCBI Taxonomy" id="2838471"/>
    <lineage>
        <taxon>Bacteria</taxon>
        <taxon>Pseudomonadati</taxon>
        <taxon>Bacteroidota</taxon>
        <taxon>Bacteroidia</taxon>
        <taxon>Bacteroidales</taxon>
        <taxon>Bacteroidaceae</taxon>
        <taxon>Bacteroides</taxon>
    </lineage>
</organism>
<keyword evidence="5" id="KW-0472">Membrane</keyword>
<reference evidence="6" key="1">
    <citation type="journal article" date="2021" name="PeerJ">
        <title>Extensive microbial diversity within the chicken gut microbiome revealed by metagenomics and culture.</title>
        <authorList>
            <person name="Gilroy R."/>
            <person name="Ravi A."/>
            <person name="Getino M."/>
            <person name="Pursley I."/>
            <person name="Horton D.L."/>
            <person name="Alikhan N.F."/>
            <person name="Baker D."/>
            <person name="Gharbi K."/>
            <person name="Hall N."/>
            <person name="Watson M."/>
            <person name="Adriaenssens E.M."/>
            <person name="Foster-Nyarko E."/>
            <person name="Jarju S."/>
            <person name="Secka A."/>
            <person name="Antonio M."/>
            <person name="Oren A."/>
            <person name="Chaudhuri R.R."/>
            <person name="La Ragione R."/>
            <person name="Hildebrand F."/>
            <person name="Pallen M.J."/>
        </authorList>
    </citation>
    <scope>NUCLEOTIDE SEQUENCE</scope>
    <source>
        <strain evidence="6">B3-3758</strain>
    </source>
</reference>
<evidence type="ECO:0000313" key="6">
    <source>
        <dbReference type="EMBL" id="MBU3814519.1"/>
    </source>
</evidence>
<dbReference type="GO" id="GO:0008374">
    <property type="term" value="F:O-acyltransferase activity"/>
    <property type="evidence" value="ECO:0007669"/>
    <property type="project" value="TreeGrafter"/>
</dbReference>
<dbReference type="PANTHER" id="PTHR23416">
    <property type="entry name" value="SIALIC ACID SYNTHASE-RELATED"/>
    <property type="match status" value="1"/>
</dbReference>
<dbReference type="InterPro" id="IPR011004">
    <property type="entry name" value="Trimer_LpxA-like_sf"/>
</dbReference>
<gene>
    <name evidence="6" type="ORF">H9791_08460</name>
</gene>
<dbReference type="PROSITE" id="PS00101">
    <property type="entry name" value="HEXAPEP_TRANSFERASES"/>
    <property type="match status" value="1"/>
</dbReference>
<feature type="transmembrane region" description="Helical" evidence="5">
    <location>
        <begin position="20"/>
        <end position="37"/>
    </location>
</feature>
<comment type="similarity">
    <text evidence="1">Belongs to the transferase hexapeptide repeat family.</text>
</comment>
<dbReference type="EMBL" id="JAHLFO010000116">
    <property type="protein sequence ID" value="MBU3814519.1"/>
    <property type="molecule type" value="Genomic_DNA"/>
</dbReference>
<evidence type="ECO:0000256" key="5">
    <source>
        <dbReference type="SAM" id="Phobius"/>
    </source>
</evidence>
<reference evidence="6" key="2">
    <citation type="submission" date="2021-04" db="EMBL/GenBank/DDBJ databases">
        <authorList>
            <person name="Gilroy R."/>
        </authorList>
    </citation>
    <scope>NUCLEOTIDE SEQUENCE</scope>
    <source>
        <strain evidence="6">B3-3758</strain>
    </source>
</reference>
<evidence type="ECO:0000256" key="3">
    <source>
        <dbReference type="ARBA" id="ARBA00022737"/>
    </source>
</evidence>
<dbReference type="AlphaFoldDB" id="A0A9E2KHU5"/>
<keyword evidence="4" id="KW-0012">Acyltransferase</keyword>
<dbReference type="InterPro" id="IPR051159">
    <property type="entry name" value="Hexapeptide_acetyltransf"/>
</dbReference>
<dbReference type="InterPro" id="IPR001451">
    <property type="entry name" value="Hexapep"/>
</dbReference>
<dbReference type="InterPro" id="IPR018357">
    <property type="entry name" value="Hexapep_transf_CS"/>
</dbReference>
<evidence type="ECO:0000313" key="7">
    <source>
        <dbReference type="Proteomes" id="UP000824236"/>
    </source>
</evidence>
<dbReference type="PANTHER" id="PTHR23416:SF23">
    <property type="entry name" value="ACETYLTRANSFERASE C18B11.09C-RELATED"/>
    <property type="match status" value="1"/>
</dbReference>
<dbReference type="Pfam" id="PF14602">
    <property type="entry name" value="Hexapep_2"/>
    <property type="match status" value="1"/>
</dbReference>